<sequence length="258" mass="29127">MPCAASCLSCTMTFFFGIKTSETCLECSDDSILTQKSCKPKCTAPYLWEPWVQICVLPTKLYVDPISAPVRASERFSLALKFIDQYDNVRSPLYVGSTNFSCTLTGPGYDLNGLKLNGPCEIEASKMYANSDYTLTMSYTRGSGYSSLNYAVSFKTQHQDIDEVWCDFIPDYVRVKATNPMIINPPQFTGPRMDAYIEYSWQSGEVDYDVYSGTKLSLPPVKNIRYGVNYTVMVSITSPPDQYYNGGWECETDIEFYQ</sequence>
<dbReference type="SUPFAM" id="SSF57184">
    <property type="entry name" value="Growth factor receptor domain"/>
    <property type="match status" value="1"/>
</dbReference>
<proteinExistence type="predicted"/>
<name>A0A8J8NTM7_HALGN</name>
<organism evidence="1 2">
    <name type="scientific">Halteria grandinella</name>
    <dbReference type="NCBI Taxonomy" id="5974"/>
    <lineage>
        <taxon>Eukaryota</taxon>
        <taxon>Sar</taxon>
        <taxon>Alveolata</taxon>
        <taxon>Ciliophora</taxon>
        <taxon>Intramacronucleata</taxon>
        <taxon>Spirotrichea</taxon>
        <taxon>Stichotrichia</taxon>
        <taxon>Sporadotrichida</taxon>
        <taxon>Halteriidae</taxon>
        <taxon>Halteria</taxon>
    </lineage>
</organism>
<dbReference type="Proteomes" id="UP000785679">
    <property type="component" value="Unassembled WGS sequence"/>
</dbReference>
<dbReference type="CDD" id="cd00064">
    <property type="entry name" value="FU"/>
    <property type="match status" value="1"/>
</dbReference>
<gene>
    <name evidence="1" type="ORF">FGO68_gene12063</name>
</gene>
<keyword evidence="2" id="KW-1185">Reference proteome</keyword>
<evidence type="ECO:0000313" key="1">
    <source>
        <dbReference type="EMBL" id="TNV80893.1"/>
    </source>
</evidence>
<reference evidence="1" key="1">
    <citation type="submission" date="2019-06" db="EMBL/GenBank/DDBJ databases">
        <authorList>
            <person name="Zheng W."/>
        </authorList>
    </citation>
    <scope>NUCLEOTIDE SEQUENCE</scope>
    <source>
        <strain evidence="1">QDHG01</strain>
    </source>
</reference>
<evidence type="ECO:0000313" key="2">
    <source>
        <dbReference type="Proteomes" id="UP000785679"/>
    </source>
</evidence>
<dbReference type="EMBL" id="RRYP01006889">
    <property type="protein sequence ID" value="TNV80893.1"/>
    <property type="molecule type" value="Genomic_DNA"/>
</dbReference>
<accession>A0A8J8NTM7</accession>
<dbReference type="InterPro" id="IPR006212">
    <property type="entry name" value="Furin_repeat"/>
</dbReference>
<comment type="caution">
    <text evidence="1">The sequence shown here is derived from an EMBL/GenBank/DDBJ whole genome shotgun (WGS) entry which is preliminary data.</text>
</comment>
<protein>
    <submittedName>
        <fullName evidence="1">Uncharacterized protein</fullName>
    </submittedName>
</protein>
<dbReference type="InterPro" id="IPR009030">
    <property type="entry name" value="Growth_fac_rcpt_cys_sf"/>
</dbReference>
<dbReference type="AlphaFoldDB" id="A0A8J8NTM7"/>